<evidence type="ECO:0000259" key="7">
    <source>
        <dbReference type="Pfam" id="PF00144"/>
    </source>
</evidence>
<keyword evidence="10" id="KW-1185">Reference proteome</keyword>
<dbReference type="InterPro" id="IPR036962">
    <property type="entry name" value="Glyco_hydro_3_N_sf"/>
</dbReference>
<feature type="signal peptide" evidence="6">
    <location>
        <begin position="1"/>
        <end position="18"/>
    </location>
</feature>
<evidence type="ECO:0000313" key="9">
    <source>
        <dbReference type="EMBL" id="MBS2100154.1"/>
    </source>
</evidence>
<dbReference type="InterPro" id="IPR012338">
    <property type="entry name" value="Beta-lactam/transpept-like"/>
</dbReference>
<comment type="similarity">
    <text evidence="2">Belongs to the glycosyl hydrolase 3 family.</text>
</comment>
<dbReference type="EMBL" id="JAGUCO010000019">
    <property type="protein sequence ID" value="MBS2100154.1"/>
    <property type="molecule type" value="Genomic_DNA"/>
</dbReference>
<dbReference type="Gene3D" id="3.20.20.300">
    <property type="entry name" value="Glycoside hydrolase, family 3, N-terminal domain"/>
    <property type="match status" value="1"/>
</dbReference>
<dbReference type="Proteomes" id="UP000708576">
    <property type="component" value="Unassembled WGS sequence"/>
</dbReference>
<dbReference type="Gene3D" id="3.40.710.10">
    <property type="entry name" value="DD-peptidase/beta-lactamase superfamily"/>
    <property type="match status" value="1"/>
</dbReference>
<dbReference type="Pfam" id="PF00144">
    <property type="entry name" value="Beta-lactamase"/>
    <property type="match status" value="1"/>
</dbReference>
<gene>
    <name evidence="9" type="ORF">KEM10_17850</name>
</gene>
<dbReference type="GO" id="GO:0016787">
    <property type="term" value="F:hydrolase activity"/>
    <property type="evidence" value="ECO:0007669"/>
    <property type="project" value="UniProtKB-KW"/>
</dbReference>
<evidence type="ECO:0000256" key="5">
    <source>
        <dbReference type="ARBA" id="ARBA00023295"/>
    </source>
</evidence>
<dbReference type="InterPro" id="IPR017853">
    <property type="entry name" value="GH"/>
</dbReference>
<evidence type="ECO:0000256" key="1">
    <source>
        <dbReference type="ARBA" id="ARBA00001231"/>
    </source>
</evidence>
<feature type="domain" description="Glycoside hydrolase family 3 N-terminal" evidence="8">
    <location>
        <begin position="45"/>
        <end position="355"/>
    </location>
</feature>
<dbReference type="EC" id="3.2.1.52" evidence="3"/>
<reference evidence="9 10" key="1">
    <citation type="journal article" date="2015" name="Int. J. Syst. Evol. Microbiol.">
        <title>Carboxylicivirga linearis sp. nov., isolated from a sea cucumber culture pond.</title>
        <authorList>
            <person name="Wang F.Q."/>
            <person name="Zhou Y.X."/>
            <person name="Lin X.Z."/>
            <person name="Chen G.J."/>
            <person name="Du Z.J."/>
        </authorList>
    </citation>
    <scope>NUCLEOTIDE SEQUENCE [LARGE SCALE GENOMIC DNA]</scope>
    <source>
        <strain evidence="9 10">FB218</strain>
    </source>
</reference>
<dbReference type="InterPro" id="IPR001764">
    <property type="entry name" value="Glyco_hydro_3_N"/>
</dbReference>
<dbReference type="InterPro" id="IPR001466">
    <property type="entry name" value="Beta-lactam-related"/>
</dbReference>
<keyword evidence="4 9" id="KW-0378">Hydrolase</keyword>
<evidence type="ECO:0000256" key="3">
    <source>
        <dbReference type="ARBA" id="ARBA00012663"/>
    </source>
</evidence>
<dbReference type="PROSITE" id="PS00775">
    <property type="entry name" value="GLYCOSYL_HYDROL_F3"/>
    <property type="match status" value="1"/>
</dbReference>
<comment type="catalytic activity">
    <reaction evidence="1">
        <text>Hydrolysis of terminal non-reducing N-acetyl-D-hexosamine residues in N-acetyl-beta-D-hexosaminides.</text>
        <dbReference type="EC" id="3.2.1.52"/>
    </reaction>
</comment>
<accession>A0ABS5JZ07</accession>
<dbReference type="PRINTS" id="PR00133">
    <property type="entry name" value="GLHYDRLASE3"/>
</dbReference>
<dbReference type="InterPro" id="IPR019800">
    <property type="entry name" value="Glyco_hydro_3_AS"/>
</dbReference>
<proteinExistence type="inferred from homology"/>
<sequence length="959" mass="108788">MKYILLVFALMITLSASAQTNSLFNNSKQAQFWVDSVYQRLSDNQRIAQLFWIAIENTNNSKVQAQNEDLISRVQPGGVLFFKSTQDEVRELIHLFQGVSSVPLMVAIDGEWGLGMRIKDGLSFPYQMTLGAIQNDSLLYKMGYEIGCQMKDMGINVNMAPVVDVNYNPNNPVIGKRSFGEDPLNVAQKSWAYAKGLQDAGIIAVAKHFPGHGDTNKDSHLTLPVISHSKERLDSIELVPFQYVIDKGIKGVMTAHLAVTSLEENKNLPSSLSKNIVTNLLKEQMEFHGLVITDAMNMKGVSDYAGVGQNELLALLAGNDIIEFSPDIEKSITVVKQALLTGKLPRKLLEEKCKKALLAKYECGLKSNEITEIDLAKAGYLKKQLYKEAITVIKNEADIPFKNLEELNLSVVCFENKEEWKANFRRYLDVKIIDGTKESFIREDQSTKLLLLPNIKTYKKYKTQYDKYLSSNNCILVFQGNQYKLADIENFDQANSIILTYENNTITRDWVNQLIFGAIPATGKLPVSISDKYKVGCGIDLQSLGRLSYTQPEALQLNSSYINTKVDSVVNAGLTMKAFPGCRVFVAIDGKVIFNKCYGYHTYDSIKAIQADDVYDLASVTKISGPLPLIMKGVDGGLIDLDQPFSAYWPDWQKKLFHPSNKEGLSFREVLTHQAALTPYINYYPFTLKDGEYRKRYYDDHFSEKYSLQIDDHLYLKTSFKKKIYKAIRKSPLLDEHKYKYSGLSFMIYPELLSNLFHQDYEQYLYSEFFKPLGASSLRYNPLTKVDITRIVPTEMDNNFRHKLSKGRVHDEAAAVMGGISGNAGLFASADDLAKLMQMYLQRGEYGGRRYLSEEVVEEFRKVQFRGNENRRGVGFDKPIFGNDTLTIEQSYPAPGVSPESFGHSGFTGTFVWMDPKYNMLYIFLSNRVHPTRDNRLLYQKNIRPSIQQVFYDAIKQAN</sequence>
<comment type="caution">
    <text evidence="9">The sequence shown here is derived from an EMBL/GenBank/DDBJ whole genome shotgun (WGS) entry which is preliminary data.</text>
</comment>
<dbReference type="SUPFAM" id="SSF56601">
    <property type="entry name" value="beta-lactamase/transpeptidase-like"/>
    <property type="match status" value="1"/>
</dbReference>
<evidence type="ECO:0000256" key="2">
    <source>
        <dbReference type="ARBA" id="ARBA00005336"/>
    </source>
</evidence>
<dbReference type="RefSeq" id="WP_212217491.1">
    <property type="nucleotide sequence ID" value="NZ_JAGUCO010000019.1"/>
</dbReference>
<keyword evidence="5" id="KW-0326">Glycosidase</keyword>
<name>A0ABS5JZ07_9BACT</name>
<dbReference type="InterPro" id="IPR036881">
    <property type="entry name" value="Glyco_hydro_3_C_sf"/>
</dbReference>
<feature type="chain" id="PRO_5047251788" description="beta-N-acetylhexosaminidase" evidence="6">
    <location>
        <begin position="19"/>
        <end position="959"/>
    </location>
</feature>
<evidence type="ECO:0000313" key="10">
    <source>
        <dbReference type="Proteomes" id="UP000708576"/>
    </source>
</evidence>
<evidence type="ECO:0000256" key="4">
    <source>
        <dbReference type="ARBA" id="ARBA00022801"/>
    </source>
</evidence>
<evidence type="ECO:0000256" key="6">
    <source>
        <dbReference type="SAM" id="SignalP"/>
    </source>
</evidence>
<dbReference type="PANTHER" id="PTHR30480">
    <property type="entry name" value="BETA-HEXOSAMINIDASE-RELATED"/>
    <property type="match status" value="1"/>
</dbReference>
<keyword evidence="6" id="KW-0732">Signal</keyword>
<protein>
    <recommendedName>
        <fullName evidence="3">beta-N-acetylhexosaminidase</fullName>
        <ecNumber evidence="3">3.2.1.52</ecNumber>
    </recommendedName>
</protein>
<evidence type="ECO:0000259" key="8">
    <source>
        <dbReference type="Pfam" id="PF00933"/>
    </source>
</evidence>
<dbReference type="InterPro" id="IPR050226">
    <property type="entry name" value="NagZ_Beta-hexosaminidase"/>
</dbReference>
<dbReference type="SUPFAM" id="SSF51445">
    <property type="entry name" value="(Trans)glycosidases"/>
    <property type="match status" value="1"/>
</dbReference>
<organism evidence="9 10">
    <name type="scientific">Carboxylicivirga linearis</name>
    <dbReference type="NCBI Taxonomy" id="1628157"/>
    <lineage>
        <taxon>Bacteria</taxon>
        <taxon>Pseudomonadati</taxon>
        <taxon>Bacteroidota</taxon>
        <taxon>Bacteroidia</taxon>
        <taxon>Marinilabiliales</taxon>
        <taxon>Marinilabiliaceae</taxon>
        <taxon>Carboxylicivirga</taxon>
    </lineage>
</organism>
<feature type="domain" description="Beta-lactamase-related" evidence="7">
    <location>
        <begin position="567"/>
        <end position="936"/>
    </location>
</feature>
<dbReference type="PANTHER" id="PTHR30480:SF13">
    <property type="entry name" value="BETA-HEXOSAMINIDASE"/>
    <property type="match status" value="1"/>
</dbReference>
<dbReference type="Pfam" id="PF00933">
    <property type="entry name" value="Glyco_hydro_3"/>
    <property type="match status" value="1"/>
</dbReference>
<dbReference type="Gene3D" id="3.40.50.1700">
    <property type="entry name" value="Glycoside hydrolase family 3 C-terminal domain"/>
    <property type="match status" value="1"/>
</dbReference>